<organism evidence="7 8">
    <name type="scientific">Desulfurococcus mucosus (strain ATCC 35584 / DSM 2162 / JCM 9187 / O7/1)</name>
    <dbReference type="NCBI Taxonomy" id="765177"/>
    <lineage>
        <taxon>Archaea</taxon>
        <taxon>Thermoproteota</taxon>
        <taxon>Thermoprotei</taxon>
        <taxon>Desulfurococcales</taxon>
        <taxon>Desulfurococcaceae</taxon>
        <taxon>Desulfurococcus</taxon>
    </lineage>
</organism>
<evidence type="ECO:0000313" key="8">
    <source>
        <dbReference type="Proteomes" id="UP000001068"/>
    </source>
</evidence>
<sequence length="282" mass="30051" precursor="true">MARDARHTANIAGLAAVAVVGGIGVASLLSLLYSVVANGLPPLLMEGASFITGLPATPMGSSIGGIAPALIGTIASSAIATVLALLLSLFTSLFTREYPYSRTAGFIEAVVRAFNGVPTIVASMFTYTIIVVRMGRPSVLAASIALFIAVLPTAHYYLSSALRSVEERYREAAFSLGFRRIHVLRYIYLGIARRQVASGVLMTFIRATGETAPLLFTMGFLTNTVFQGLDQPGNAVSLLIFNYALSPYSNYHEAAWAASLLLLLAVLTPALAIEFLMREVRK</sequence>
<dbReference type="GO" id="GO:0005886">
    <property type="term" value="C:plasma membrane"/>
    <property type="evidence" value="ECO:0007669"/>
    <property type="project" value="UniProtKB-SubCell"/>
</dbReference>
<feature type="domain" description="ABC transmembrane type-1" evidence="6">
    <location>
        <begin position="70"/>
        <end position="273"/>
    </location>
</feature>
<evidence type="ECO:0000256" key="5">
    <source>
        <dbReference type="RuleBase" id="RU363032"/>
    </source>
</evidence>
<comment type="subcellular location">
    <subcellularLocation>
        <location evidence="5">Cell membrane</location>
        <topology evidence="5">Multi-pass membrane protein</topology>
    </subcellularLocation>
    <subcellularLocation>
        <location evidence="1">Membrane</location>
        <topology evidence="1">Multi-pass membrane protein</topology>
    </subcellularLocation>
</comment>
<dbReference type="EMBL" id="CP002363">
    <property type="protein sequence ID" value="ADV64535.1"/>
    <property type="molecule type" value="Genomic_DNA"/>
</dbReference>
<gene>
    <name evidence="7" type="ordered locus">Desmu_0216</name>
</gene>
<keyword evidence="2 5" id="KW-0812">Transmembrane</keyword>
<evidence type="ECO:0000256" key="4">
    <source>
        <dbReference type="ARBA" id="ARBA00023136"/>
    </source>
</evidence>
<dbReference type="Proteomes" id="UP000001068">
    <property type="component" value="Chromosome"/>
</dbReference>
<feature type="transmembrane region" description="Helical" evidence="5">
    <location>
        <begin position="139"/>
        <end position="158"/>
    </location>
</feature>
<dbReference type="RefSeq" id="WP_013561757.1">
    <property type="nucleotide sequence ID" value="NC_014961.1"/>
</dbReference>
<dbReference type="Pfam" id="PF00528">
    <property type="entry name" value="BPD_transp_1"/>
    <property type="match status" value="1"/>
</dbReference>
<dbReference type="STRING" id="765177.Desmu_0216"/>
<reference evidence="8" key="1">
    <citation type="submission" date="2010-11" db="EMBL/GenBank/DDBJ databases">
        <title>The complete genome of Desulfurococcus mucosus DSM 2162.</title>
        <authorList>
            <consortium name="US DOE Joint Genome Institute (JGI-PGF)"/>
            <person name="Lucas S."/>
            <person name="Copeland A."/>
            <person name="Lapidus A."/>
            <person name="Bruce D."/>
            <person name="Goodwin L."/>
            <person name="Pitluck S."/>
            <person name="Kyrpides N."/>
            <person name="Mavromatis K."/>
            <person name="Pagani I."/>
            <person name="Ivanova N."/>
            <person name="Ovchinnikova G."/>
            <person name="Chertkov O."/>
            <person name="Held B."/>
            <person name="Brettin T."/>
            <person name="Detter J.C."/>
            <person name="Tapia R."/>
            <person name="Han C."/>
            <person name="Land M."/>
            <person name="Hauser L."/>
            <person name="Markowitz V."/>
            <person name="Cheng J.-F."/>
            <person name="Hugenholtz P."/>
            <person name="Woyke T."/>
            <person name="Wu D."/>
            <person name="Wirth R."/>
            <person name="Bilek Y."/>
            <person name="Hader T."/>
            <person name="Klenk H.-P."/>
            <person name="Eisen J.A."/>
        </authorList>
    </citation>
    <scope>NUCLEOTIDE SEQUENCE [LARGE SCALE GENOMIC DNA]</scope>
    <source>
        <strain evidence="8">ATCC 35584 / DSM 2162 / JCM 9187 / O7/1</strain>
    </source>
</reference>
<keyword evidence="3 5" id="KW-1133">Transmembrane helix</keyword>
<dbReference type="InterPro" id="IPR035906">
    <property type="entry name" value="MetI-like_sf"/>
</dbReference>
<keyword evidence="8" id="KW-1185">Reference proteome</keyword>
<dbReference type="Gene3D" id="1.10.3720.10">
    <property type="entry name" value="MetI-like"/>
    <property type="match status" value="1"/>
</dbReference>
<dbReference type="AlphaFoldDB" id="E8R7P0"/>
<name>E8R7P0_DESM0</name>
<dbReference type="OrthoDB" id="11402at2157"/>
<dbReference type="SUPFAM" id="SSF161098">
    <property type="entry name" value="MetI-like"/>
    <property type="match status" value="1"/>
</dbReference>
<evidence type="ECO:0000256" key="3">
    <source>
        <dbReference type="ARBA" id="ARBA00022989"/>
    </source>
</evidence>
<feature type="transmembrane region" description="Helical" evidence="5">
    <location>
        <begin position="254"/>
        <end position="277"/>
    </location>
</feature>
<keyword evidence="5" id="KW-0813">Transport</keyword>
<feature type="transmembrane region" description="Helical" evidence="5">
    <location>
        <begin position="12"/>
        <end position="33"/>
    </location>
</feature>
<dbReference type="GeneID" id="10152904"/>
<dbReference type="KEGG" id="dmu:Desmu_0216"/>
<reference evidence="7 8" key="2">
    <citation type="journal article" date="2011" name="Stand. Genomic Sci.">
        <title>Complete genome sequence of Desulfurococcus mucosus type strain (O7/1).</title>
        <authorList>
            <person name="Wirth R."/>
            <person name="Chertkov O."/>
            <person name="Held B."/>
            <person name="Lapidus A."/>
            <person name="Nolan M."/>
            <person name="Lucas S."/>
            <person name="Hammon N."/>
            <person name="Deshpande S."/>
            <person name="Cheng J.F."/>
            <person name="Tapia R."/>
            <person name="Han C."/>
            <person name="Goodwin L."/>
            <person name="Pitluck S."/>
            <person name="Liolios K."/>
            <person name="Ioanna P."/>
            <person name="Ivanova N."/>
            <person name="Mavromatis K."/>
            <person name="Mikhailova N."/>
            <person name="Pati A."/>
            <person name="Chen A."/>
            <person name="Palaniappan K."/>
            <person name="Land M."/>
            <person name="Hauser L."/>
            <person name="Chang Y.J."/>
            <person name="Jeffries C.D."/>
            <person name="Bilek Y."/>
            <person name="Hader T."/>
            <person name="Rohde M."/>
            <person name="Spring S."/>
            <person name="Sikorski J."/>
            <person name="Goker M."/>
            <person name="Woyke T."/>
            <person name="Bristow J."/>
            <person name="Eisen J.A."/>
            <person name="Markowitz V."/>
            <person name="Hugenholtz P."/>
            <person name="Kyrpides N.C."/>
            <person name="Klenk H.P."/>
        </authorList>
    </citation>
    <scope>NUCLEOTIDE SEQUENCE [LARGE SCALE GENOMIC DNA]</scope>
    <source>
        <strain evidence="8">ATCC 35584 / DSM 2162 / JCM 9187 / O7/1</strain>
    </source>
</reference>
<dbReference type="eggNOG" id="arCOG00168">
    <property type="taxonomic scope" value="Archaea"/>
</dbReference>
<dbReference type="PANTHER" id="PTHR42922">
    <property type="entry name" value="PHOSPHATE TRANSPORT SYSTEM PERMEASE PROTEIN PSTA"/>
    <property type="match status" value="1"/>
</dbReference>
<evidence type="ECO:0000256" key="2">
    <source>
        <dbReference type="ARBA" id="ARBA00022692"/>
    </source>
</evidence>
<evidence type="ECO:0000256" key="1">
    <source>
        <dbReference type="ARBA" id="ARBA00004141"/>
    </source>
</evidence>
<dbReference type="HOGENOM" id="CLU_033621_2_0_2"/>
<keyword evidence="4 5" id="KW-0472">Membrane</keyword>
<protein>
    <submittedName>
        <fullName evidence="7">Binding-protein-dependent transport systems inner membrane component</fullName>
    </submittedName>
</protein>
<comment type="similarity">
    <text evidence="5">Belongs to the binding-protein-dependent transport system permease family.</text>
</comment>
<dbReference type="CDD" id="cd06261">
    <property type="entry name" value="TM_PBP2"/>
    <property type="match status" value="1"/>
</dbReference>
<accession>E8R7P0</accession>
<feature type="transmembrane region" description="Helical" evidence="5">
    <location>
        <begin position="69"/>
        <end position="93"/>
    </location>
</feature>
<dbReference type="PANTHER" id="PTHR42922:SF1">
    <property type="entry name" value="PHOSPHATE TRANSPORT SYSTEM PERMEASE PROTEIN PSTA"/>
    <property type="match status" value="1"/>
</dbReference>
<dbReference type="InterPro" id="IPR051408">
    <property type="entry name" value="Phosphate_transprt_permease"/>
</dbReference>
<evidence type="ECO:0000259" key="6">
    <source>
        <dbReference type="PROSITE" id="PS50928"/>
    </source>
</evidence>
<feature type="transmembrane region" description="Helical" evidence="5">
    <location>
        <begin position="113"/>
        <end position="132"/>
    </location>
</feature>
<evidence type="ECO:0000313" key="7">
    <source>
        <dbReference type="EMBL" id="ADV64535.1"/>
    </source>
</evidence>
<dbReference type="GO" id="GO:0055085">
    <property type="term" value="P:transmembrane transport"/>
    <property type="evidence" value="ECO:0007669"/>
    <property type="project" value="InterPro"/>
</dbReference>
<proteinExistence type="inferred from homology"/>
<dbReference type="PROSITE" id="PS50928">
    <property type="entry name" value="ABC_TM1"/>
    <property type="match status" value="1"/>
</dbReference>
<dbReference type="InterPro" id="IPR000515">
    <property type="entry name" value="MetI-like"/>
</dbReference>